<dbReference type="InterPro" id="IPR004000">
    <property type="entry name" value="Actin"/>
</dbReference>
<dbReference type="InParanoid" id="A0A2G5CX31"/>
<keyword evidence="4" id="KW-0963">Cytoplasm</keyword>
<keyword evidence="6" id="KW-0539">Nucleus</keyword>
<dbReference type="Pfam" id="PF00022">
    <property type="entry name" value="Actin"/>
    <property type="match status" value="1"/>
</dbReference>
<evidence type="ECO:0000256" key="3">
    <source>
        <dbReference type="ARBA" id="ARBA00022473"/>
    </source>
</evidence>
<keyword evidence="10" id="KW-0732">Signal</keyword>
<proteinExistence type="inferred from homology"/>
<evidence type="ECO:0000313" key="11">
    <source>
        <dbReference type="EMBL" id="PIA35835.1"/>
    </source>
</evidence>
<evidence type="ECO:0000256" key="7">
    <source>
        <dbReference type="ARBA" id="ARBA00038320"/>
    </source>
</evidence>
<dbReference type="OrthoDB" id="5132116at2759"/>
<accession>A0A2G5CX31</accession>
<sequence length="452" mass="49830">MICCIVMCTCVDEVSAIVLDLGSHTCKAGYAGEDAPKTVFPSVVGSIDQLGIDDAVKFEKDSESILESKNSVRPSDSDKSKAKRKLYVGSQALGYRRDHMEVLSPLKDGIVVDWDIVDSIWDHAFRERLLIEPTEHPMLLAEPSSNTLQQRERTAELMFEKYKVPALFLAKNAVLTSFASGRATSLVIDSGGGSTMVVPVHDGYVLQKGVTSSTIGGEFLSECMLKSLESKGVIIKPRYSFKRKEVRPGEFQTVDLDFPNTTESYKLYSQRVIAGDIKESVCRAPDTPYDESAYANIPTTAYELPDGQTIEIGADRFKIPDILFNPSLVQTIPGMEGFANSASSNRGLPQMVIESINKCDVDIRRELFSSILLSGGTASMQQLKERLEKDLLEESPQAARVKVLASGNATERRFSVWIGGSILASLGSFQQMWFSKAEFEEHGSSYIQRKCP</sequence>
<evidence type="ECO:0000256" key="4">
    <source>
        <dbReference type="ARBA" id="ARBA00022490"/>
    </source>
</evidence>
<evidence type="ECO:0000313" key="12">
    <source>
        <dbReference type="Proteomes" id="UP000230069"/>
    </source>
</evidence>
<comment type="similarity">
    <text evidence="7">Belongs to the actin family. ARP4 subfamily.</text>
</comment>
<evidence type="ECO:0000256" key="6">
    <source>
        <dbReference type="ARBA" id="ARBA00023242"/>
    </source>
</evidence>
<gene>
    <name evidence="11" type="ORF">AQUCO_03400022v1</name>
</gene>
<evidence type="ECO:0000256" key="10">
    <source>
        <dbReference type="SAM" id="SignalP"/>
    </source>
</evidence>
<keyword evidence="3" id="KW-0217">Developmental protein</keyword>
<dbReference type="SUPFAM" id="SSF53067">
    <property type="entry name" value="Actin-like ATPase domain"/>
    <property type="match status" value="2"/>
</dbReference>
<dbReference type="GO" id="GO:0006325">
    <property type="term" value="P:chromatin organization"/>
    <property type="evidence" value="ECO:0007669"/>
    <property type="project" value="UniProtKB-KW"/>
</dbReference>
<dbReference type="InterPro" id="IPR043129">
    <property type="entry name" value="ATPase_NBD"/>
</dbReference>
<dbReference type="PANTHER" id="PTHR11937">
    <property type="entry name" value="ACTIN"/>
    <property type="match status" value="1"/>
</dbReference>
<dbReference type="FunFam" id="3.30.420.40:FF:000151">
    <property type="entry name" value="Actin-related protein 4"/>
    <property type="match status" value="1"/>
</dbReference>
<dbReference type="Gene3D" id="3.90.640.10">
    <property type="entry name" value="Actin, Chain A, domain 4"/>
    <property type="match status" value="1"/>
</dbReference>
<dbReference type="STRING" id="218851.A0A2G5CX31"/>
<keyword evidence="5" id="KW-0156">Chromatin regulator</keyword>
<dbReference type="Gene3D" id="3.30.420.40">
    <property type="match status" value="3"/>
</dbReference>
<dbReference type="AlphaFoldDB" id="A0A2G5CX31"/>
<evidence type="ECO:0000256" key="5">
    <source>
        <dbReference type="ARBA" id="ARBA00022853"/>
    </source>
</evidence>
<name>A0A2G5CX31_AQUCA</name>
<dbReference type="CDD" id="cd13395">
    <property type="entry name" value="ASKHA_NBD_Arp4_ACTL6-like"/>
    <property type="match status" value="1"/>
</dbReference>
<feature type="signal peptide" evidence="10">
    <location>
        <begin position="1"/>
        <end position="16"/>
    </location>
</feature>
<dbReference type="Proteomes" id="UP000230069">
    <property type="component" value="Unassembled WGS sequence"/>
</dbReference>
<dbReference type="FunFam" id="3.30.420.40:FF:000127">
    <property type="entry name" value="actin-related protein 4"/>
    <property type="match status" value="1"/>
</dbReference>
<reference evidence="11 12" key="1">
    <citation type="submission" date="2017-09" db="EMBL/GenBank/DDBJ databases">
        <title>WGS assembly of Aquilegia coerulea Goldsmith.</title>
        <authorList>
            <person name="Hodges S."/>
            <person name="Kramer E."/>
            <person name="Nordborg M."/>
            <person name="Tomkins J."/>
            <person name="Borevitz J."/>
            <person name="Derieg N."/>
            <person name="Yan J."/>
            <person name="Mihaltcheva S."/>
            <person name="Hayes R.D."/>
            <person name="Rokhsar D."/>
        </authorList>
    </citation>
    <scope>NUCLEOTIDE SEQUENCE [LARGE SCALE GENOMIC DNA]</scope>
    <source>
        <strain evidence="12">cv. Goldsmith</strain>
    </source>
</reference>
<evidence type="ECO:0000256" key="8">
    <source>
        <dbReference type="ARBA" id="ARBA00041020"/>
    </source>
</evidence>
<evidence type="ECO:0000256" key="9">
    <source>
        <dbReference type="ARBA" id="ARBA00060074"/>
    </source>
</evidence>
<dbReference type="EMBL" id="KZ305051">
    <property type="protein sequence ID" value="PIA35835.1"/>
    <property type="molecule type" value="Genomic_DNA"/>
</dbReference>
<dbReference type="GO" id="GO:0005737">
    <property type="term" value="C:cytoplasm"/>
    <property type="evidence" value="ECO:0007669"/>
    <property type="project" value="UniProtKB-SubCell"/>
</dbReference>
<evidence type="ECO:0000256" key="1">
    <source>
        <dbReference type="ARBA" id="ARBA00004123"/>
    </source>
</evidence>
<protein>
    <recommendedName>
        <fullName evidence="8">Actin-related protein 4</fullName>
    </recommendedName>
</protein>
<dbReference type="SMART" id="SM00268">
    <property type="entry name" value="ACTIN"/>
    <property type="match status" value="1"/>
</dbReference>
<comment type="function">
    <text evidence="9">Involved in several developmental processes including organization of plant organs, flowering time, anther development, flower senescence and fertility, probably by regulating the chromatin structure.</text>
</comment>
<evidence type="ECO:0000256" key="2">
    <source>
        <dbReference type="ARBA" id="ARBA00004496"/>
    </source>
</evidence>
<organism evidence="11 12">
    <name type="scientific">Aquilegia coerulea</name>
    <name type="common">Rocky mountain columbine</name>
    <dbReference type="NCBI Taxonomy" id="218851"/>
    <lineage>
        <taxon>Eukaryota</taxon>
        <taxon>Viridiplantae</taxon>
        <taxon>Streptophyta</taxon>
        <taxon>Embryophyta</taxon>
        <taxon>Tracheophyta</taxon>
        <taxon>Spermatophyta</taxon>
        <taxon>Magnoliopsida</taxon>
        <taxon>Ranunculales</taxon>
        <taxon>Ranunculaceae</taxon>
        <taxon>Thalictroideae</taxon>
        <taxon>Aquilegia</taxon>
    </lineage>
</organism>
<dbReference type="GO" id="GO:0005634">
    <property type="term" value="C:nucleus"/>
    <property type="evidence" value="ECO:0007669"/>
    <property type="project" value="UniProtKB-SubCell"/>
</dbReference>
<keyword evidence="12" id="KW-1185">Reference proteome</keyword>
<feature type="chain" id="PRO_5013693683" description="Actin-related protein 4" evidence="10">
    <location>
        <begin position="17"/>
        <end position="452"/>
    </location>
</feature>
<comment type="subcellular location">
    <subcellularLocation>
        <location evidence="2">Cytoplasm</location>
    </subcellularLocation>
    <subcellularLocation>
        <location evidence="1">Nucleus</location>
    </subcellularLocation>
</comment>